<comment type="caution">
    <text evidence="2">The sequence shown here is derived from an EMBL/GenBank/DDBJ whole genome shotgun (WGS) entry which is preliminary data.</text>
</comment>
<keyword evidence="3" id="KW-1185">Reference proteome</keyword>
<evidence type="ECO:0000256" key="1">
    <source>
        <dbReference type="SAM" id="Phobius"/>
    </source>
</evidence>
<proteinExistence type="predicted"/>
<keyword evidence="1" id="KW-0472">Membrane</keyword>
<keyword evidence="1" id="KW-0812">Transmembrane</keyword>
<protein>
    <submittedName>
        <fullName evidence="2">Cytochrome c oxidase assembly factor Coa1 family protein</fullName>
    </submittedName>
</protein>
<sequence>MDNDLILKKSWLKKNWIWVVFSLFSTMLLFCILLNSNSKNGVTDTFTALNENSLYEKAIESANINSAVLKTFGKIDPIDKLAILEGNTSYSNNNNSVVLSVRIKGLKNQGKLEVHANKTDSEWIYKKIYVHTKNPKGKIIVLDQP</sequence>
<dbReference type="Proteomes" id="UP001589734">
    <property type="component" value="Unassembled WGS sequence"/>
</dbReference>
<accession>A0ABV6BJC9</accession>
<name>A0ABV6BJC9_9FLAO</name>
<gene>
    <name evidence="2" type="ORF">ACFFLS_00790</name>
</gene>
<keyword evidence="1" id="KW-1133">Transmembrane helix</keyword>
<evidence type="ECO:0000313" key="3">
    <source>
        <dbReference type="Proteomes" id="UP001589734"/>
    </source>
</evidence>
<evidence type="ECO:0000313" key="2">
    <source>
        <dbReference type="EMBL" id="MFC0075561.1"/>
    </source>
</evidence>
<dbReference type="Pfam" id="PF08695">
    <property type="entry name" value="Coa1"/>
    <property type="match status" value="1"/>
</dbReference>
<dbReference type="RefSeq" id="WP_379683774.1">
    <property type="nucleotide sequence ID" value="NZ_JBHLYW010000001.1"/>
</dbReference>
<dbReference type="EMBL" id="JBHLYW010000001">
    <property type="protein sequence ID" value="MFC0075561.1"/>
    <property type="molecule type" value="Genomic_DNA"/>
</dbReference>
<dbReference type="InterPro" id="IPR014807">
    <property type="entry name" value="Coa1"/>
</dbReference>
<feature type="transmembrane region" description="Helical" evidence="1">
    <location>
        <begin position="16"/>
        <end position="34"/>
    </location>
</feature>
<reference evidence="2 3" key="1">
    <citation type="submission" date="2024-09" db="EMBL/GenBank/DDBJ databases">
        <authorList>
            <person name="Sun Q."/>
            <person name="Mori K."/>
        </authorList>
    </citation>
    <scope>NUCLEOTIDE SEQUENCE [LARGE SCALE GENOMIC DNA]</scope>
    <source>
        <strain evidence="2 3">CGMCC 1.12926</strain>
    </source>
</reference>
<organism evidence="2 3">
    <name type="scientific">Flavobacterium procerum</name>
    <dbReference type="NCBI Taxonomy" id="1455569"/>
    <lineage>
        <taxon>Bacteria</taxon>
        <taxon>Pseudomonadati</taxon>
        <taxon>Bacteroidota</taxon>
        <taxon>Flavobacteriia</taxon>
        <taxon>Flavobacteriales</taxon>
        <taxon>Flavobacteriaceae</taxon>
        <taxon>Flavobacterium</taxon>
    </lineage>
</organism>